<evidence type="ECO:0000313" key="3">
    <source>
        <dbReference type="WBParaSite" id="SCUD_0001320401-mRNA-1"/>
    </source>
</evidence>
<organism evidence="3">
    <name type="scientific">Schistosoma curassoni</name>
    <dbReference type="NCBI Taxonomy" id="6186"/>
    <lineage>
        <taxon>Eukaryota</taxon>
        <taxon>Metazoa</taxon>
        <taxon>Spiralia</taxon>
        <taxon>Lophotrochozoa</taxon>
        <taxon>Platyhelminthes</taxon>
        <taxon>Trematoda</taxon>
        <taxon>Digenea</taxon>
        <taxon>Strigeidida</taxon>
        <taxon>Schistosomatoidea</taxon>
        <taxon>Schistosomatidae</taxon>
        <taxon>Schistosoma</taxon>
    </lineage>
</organism>
<dbReference type="EMBL" id="UZAK01035698">
    <property type="protein sequence ID" value="VDP51750.1"/>
    <property type="molecule type" value="Genomic_DNA"/>
</dbReference>
<proteinExistence type="predicted"/>
<reference evidence="3" key="1">
    <citation type="submission" date="2016-06" db="UniProtKB">
        <authorList>
            <consortium name="WormBaseParasite"/>
        </authorList>
    </citation>
    <scope>IDENTIFICATION</scope>
</reference>
<keyword evidence="2" id="KW-1185">Reference proteome</keyword>
<accession>A0A183KDV9</accession>
<reference evidence="1 2" key="2">
    <citation type="submission" date="2018-11" db="EMBL/GenBank/DDBJ databases">
        <authorList>
            <consortium name="Pathogen Informatics"/>
        </authorList>
    </citation>
    <scope>NUCLEOTIDE SEQUENCE [LARGE SCALE GENOMIC DNA]</scope>
    <source>
        <strain evidence="1">Dakar</strain>
        <strain evidence="2">Dakar, Senegal</strain>
    </source>
</reference>
<evidence type="ECO:0000313" key="2">
    <source>
        <dbReference type="Proteomes" id="UP000279833"/>
    </source>
</evidence>
<dbReference type="Proteomes" id="UP000279833">
    <property type="component" value="Unassembled WGS sequence"/>
</dbReference>
<name>A0A183KDV9_9TREM</name>
<dbReference type="WBParaSite" id="SCUD_0001320401-mRNA-1">
    <property type="protein sequence ID" value="SCUD_0001320401-mRNA-1"/>
    <property type="gene ID" value="SCUD_0001320401"/>
</dbReference>
<sequence>MRWTGPQHYLNQEQSVSRVLHQILLYVKLCKNLMYLHQLFQKIRCAKFHPRSNRLFYIPEG</sequence>
<evidence type="ECO:0000313" key="1">
    <source>
        <dbReference type="EMBL" id="VDP51750.1"/>
    </source>
</evidence>
<gene>
    <name evidence="1" type="ORF">SCUD_LOCUS13201</name>
</gene>
<protein>
    <submittedName>
        <fullName evidence="3">Ovule protein</fullName>
    </submittedName>
</protein>
<dbReference type="AlphaFoldDB" id="A0A183KDV9"/>